<evidence type="ECO:0000256" key="2">
    <source>
        <dbReference type="ARBA" id="ARBA00023295"/>
    </source>
</evidence>
<evidence type="ECO:0000256" key="5">
    <source>
        <dbReference type="SAM" id="SignalP"/>
    </source>
</evidence>
<reference evidence="7 8" key="1">
    <citation type="submission" date="2020-06" db="EMBL/GenBank/DDBJ databases">
        <authorList>
            <person name="Isaeva M.P."/>
            <person name="Chernysheva N.Y."/>
        </authorList>
    </citation>
    <scope>NUCLEOTIDE SEQUENCE [LARGE SCALE GENOMIC DNA]</scope>
    <source>
        <strain evidence="7 8">KMM 6746</strain>
    </source>
</reference>
<name>A0ABS5WM79_9FLAO</name>
<feature type="signal peptide" evidence="5">
    <location>
        <begin position="1"/>
        <end position="24"/>
    </location>
</feature>
<evidence type="ECO:0000313" key="7">
    <source>
        <dbReference type="EMBL" id="MBT2163267.1"/>
    </source>
</evidence>
<dbReference type="Pfam" id="PF00150">
    <property type="entry name" value="Cellulase"/>
    <property type="match status" value="1"/>
</dbReference>
<dbReference type="PANTHER" id="PTHR34142:SF1">
    <property type="entry name" value="GLYCOSIDE HYDROLASE FAMILY 5 DOMAIN-CONTAINING PROTEIN"/>
    <property type="match status" value="1"/>
</dbReference>
<dbReference type="PANTHER" id="PTHR34142">
    <property type="entry name" value="ENDO-BETA-1,4-GLUCANASE A"/>
    <property type="match status" value="1"/>
</dbReference>
<feature type="chain" id="PRO_5047054040" evidence="5">
    <location>
        <begin position="25"/>
        <end position="345"/>
    </location>
</feature>
<reference evidence="8" key="2">
    <citation type="submission" date="2023-07" db="EMBL/GenBank/DDBJ databases">
        <title>Zobellia barbeyronii sp. nov., a new marine flavobacterium, isolated from green and red algae.</title>
        <authorList>
            <person name="Nedashkovskaya O.I."/>
            <person name="Otstavnykh N."/>
            <person name="Zhukova N."/>
            <person name="Guzev K."/>
            <person name="Chausova V."/>
            <person name="Tekutyeva L."/>
            <person name="Mikhailov V."/>
            <person name="Isaeva M."/>
        </authorList>
    </citation>
    <scope>NUCLEOTIDE SEQUENCE [LARGE SCALE GENOMIC DNA]</scope>
    <source>
        <strain evidence="8">KMM 6746</strain>
    </source>
</reference>
<dbReference type="Proteomes" id="UP000740413">
    <property type="component" value="Unassembled WGS sequence"/>
</dbReference>
<proteinExistence type="inferred from homology"/>
<keyword evidence="1 3" id="KW-0378">Hydrolase</keyword>
<evidence type="ECO:0000259" key="6">
    <source>
        <dbReference type="Pfam" id="PF00150"/>
    </source>
</evidence>
<keyword evidence="2 3" id="KW-0326">Glycosidase</keyword>
<dbReference type="InterPro" id="IPR018087">
    <property type="entry name" value="Glyco_hydro_5_CS"/>
</dbReference>
<keyword evidence="5" id="KW-0732">Signal</keyword>
<evidence type="ECO:0000256" key="4">
    <source>
        <dbReference type="SAM" id="MobiDB-lite"/>
    </source>
</evidence>
<dbReference type="RefSeq" id="WP_214613226.1">
    <property type="nucleotide sequence ID" value="NZ_JACATN010000006.1"/>
</dbReference>
<sequence length="345" mass="38991">MKLVKLIFSLIFIVFFGCSSKTDAVLETEEILEVQKEESETPEIIANTAVEEYGQLRVDGKNMVDEDGDPVQLRGMSLFWSQWMGEFYTKETVKWLQEDWNINIIRASMGVEDDGGYLTNAVTEKAKVFEVIDAAIEEGIYVLVDWHSHHAEEHVEEAKAFFAEVAEKYGDYPNIIYETYNEPLDVSWEAVLKPYHEAVVAEIRKYDSNNIVVCGTRNWSQGVSEVIGNKLADSNIMYTLHYYASTHKEELRNAAQTALDNDVPLFVTEYGVTEYTGDGVIDIASVEEWWAFLDANAISWCNWSVADKEENSAALKPGASGLGGWPISQVTQSGQMVRDEMKEKN</sequence>
<evidence type="ECO:0000256" key="1">
    <source>
        <dbReference type="ARBA" id="ARBA00022801"/>
    </source>
</evidence>
<dbReference type="SUPFAM" id="SSF51445">
    <property type="entry name" value="(Trans)glycosidases"/>
    <property type="match status" value="1"/>
</dbReference>
<feature type="region of interest" description="Disordered" evidence="4">
    <location>
        <begin position="325"/>
        <end position="345"/>
    </location>
</feature>
<dbReference type="InterPro" id="IPR017853">
    <property type="entry name" value="GH"/>
</dbReference>
<comment type="similarity">
    <text evidence="3">Belongs to the glycosyl hydrolase 5 (cellulase A) family.</text>
</comment>
<dbReference type="GO" id="GO:0016787">
    <property type="term" value="F:hydrolase activity"/>
    <property type="evidence" value="ECO:0007669"/>
    <property type="project" value="UniProtKB-KW"/>
</dbReference>
<dbReference type="Gene3D" id="3.20.20.80">
    <property type="entry name" value="Glycosidases"/>
    <property type="match status" value="1"/>
</dbReference>
<evidence type="ECO:0000313" key="8">
    <source>
        <dbReference type="Proteomes" id="UP000740413"/>
    </source>
</evidence>
<dbReference type="PROSITE" id="PS00659">
    <property type="entry name" value="GLYCOSYL_HYDROL_F5"/>
    <property type="match status" value="1"/>
</dbReference>
<protein>
    <submittedName>
        <fullName evidence="7">Glycoside hydrolase family 5 protein</fullName>
    </submittedName>
</protein>
<gene>
    <name evidence="7" type="ORF">HW347_18490</name>
</gene>
<dbReference type="InterPro" id="IPR001547">
    <property type="entry name" value="Glyco_hydro_5"/>
</dbReference>
<organism evidence="7 8">
    <name type="scientific">Zobellia barbeyronii</name>
    <dbReference type="NCBI Taxonomy" id="2748009"/>
    <lineage>
        <taxon>Bacteria</taxon>
        <taxon>Pseudomonadati</taxon>
        <taxon>Bacteroidota</taxon>
        <taxon>Flavobacteriia</taxon>
        <taxon>Flavobacteriales</taxon>
        <taxon>Flavobacteriaceae</taxon>
        <taxon>Zobellia</taxon>
    </lineage>
</organism>
<dbReference type="EMBL" id="JACATN010000006">
    <property type="protein sequence ID" value="MBT2163267.1"/>
    <property type="molecule type" value="Genomic_DNA"/>
</dbReference>
<evidence type="ECO:0000256" key="3">
    <source>
        <dbReference type="RuleBase" id="RU361153"/>
    </source>
</evidence>
<feature type="domain" description="Glycoside hydrolase family 5" evidence="6">
    <location>
        <begin position="64"/>
        <end position="308"/>
    </location>
</feature>
<keyword evidence="8" id="KW-1185">Reference proteome</keyword>
<accession>A0ABS5WM79</accession>
<dbReference type="PROSITE" id="PS51257">
    <property type="entry name" value="PROKAR_LIPOPROTEIN"/>
    <property type="match status" value="1"/>
</dbReference>
<comment type="caution">
    <text evidence="7">The sequence shown here is derived from an EMBL/GenBank/DDBJ whole genome shotgun (WGS) entry which is preliminary data.</text>
</comment>